<feature type="domain" description="DUF1554" evidence="2">
    <location>
        <begin position="88"/>
        <end position="216"/>
    </location>
</feature>
<dbReference type="NCBIfam" id="NF047483">
    <property type="entry name" value="OM_LenF_fam"/>
    <property type="match status" value="1"/>
</dbReference>
<evidence type="ECO:0000313" key="3">
    <source>
        <dbReference type="EMBL" id="ALE41307.1"/>
    </source>
</evidence>
<evidence type="ECO:0000259" key="2">
    <source>
        <dbReference type="Pfam" id="PF07588"/>
    </source>
</evidence>
<dbReference type="RefSeq" id="WP_025177713.1">
    <property type="nucleotide sequence ID" value="NZ_CP012603.1"/>
</dbReference>
<organism evidence="3">
    <name type="scientific">Leptospira interrogans serovar Hardjo str. Norma</name>
    <dbReference type="NCBI Taxonomy" id="1279460"/>
    <lineage>
        <taxon>Bacteria</taxon>
        <taxon>Pseudomonadati</taxon>
        <taxon>Spirochaetota</taxon>
        <taxon>Spirochaetia</taxon>
        <taxon>Leptospirales</taxon>
        <taxon>Leptospiraceae</taxon>
        <taxon>Leptospira</taxon>
    </lineage>
</organism>
<proteinExistence type="predicted"/>
<protein>
    <submittedName>
        <fullName evidence="3">LenF</fullName>
    </submittedName>
</protein>
<evidence type="ECO:0000313" key="4">
    <source>
        <dbReference type="Proteomes" id="UP000056502"/>
    </source>
</evidence>
<dbReference type="EMBL" id="CP012603">
    <property type="protein sequence ID" value="ALE41307.1"/>
    <property type="molecule type" value="Genomic_DNA"/>
</dbReference>
<feature type="signal peptide" evidence="1">
    <location>
        <begin position="1"/>
        <end position="18"/>
    </location>
</feature>
<dbReference type="PATRIC" id="fig|1279460.3.peg.4263"/>
<dbReference type="Gene3D" id="3.10.100.10">
    <property type="entry name" value="Mannose-Binding Protein A, subunit A"/>
    <property type="match status" value="2"/>
</dbReference>
<name>A0A0M4N8Q1_LEPIR</name>
<evidence type="ECO:0000256" key="1">
    <source>
        <dbReference type="SAM" id="SignalP"/>
    </source>
</evidence>
<feature type="chain" id="PRO_5005798884" evidence="1">
    <location>
        <begin position="19"/>
        <end position="464"/>
    </location>
</feature>
<sequence>MKIKYKFAILSAFTLVFVACLNKSSGDDNAVLSGLISLISNEQGCVGLDCSKNRTLRSNQLQSGQSLQAAFPQGYLPYIYVTSVSGVGHNGNFGGIAGADAYCQSNIPGNLSPTGVYKAMLVDGVNRVATTVGPNSTVGQKDWVFQPNQQYRRADDGGIVMTTNASGMFDFSNGARLQNPFTRDYHAAHWSSINIDWTTWAVNGIPQACDSWTTSEWIPKYAIYGMSDQVNENILTAKINFTKPCSDYYAAPLSDGTWSRLGLVCVEQPPPPKYIFVTSSNGEYHNANFGGIAGADAYCQSRIPSNIPNNRIYKAMLVDGVNRVATTVGPNSTVGQKDWVFRPNQQYQRAEDGAIVMTTNSSGMIDFESGARLQNPFTSNFLAAHWSSINIDWTTWAVNGIPKTCDSWTTSEWIPKYAIYGMSDQVNENILTAKINFTKPCSDYHAAPLGDGTWSNLGLVCVEE</sequence>
<dbReference type="Proteomes" id="UP000056502">
    <property type="component" value="Chromosome I"/>
</dbReference>
<accession>A0A0M4N8Q1</accession>
<feature type="domain" description="DUF1554" evidence="2">
    <location>
        <begin position="284"/>
        <end position="412"/>
    </location>
</feature>
<dbReference type="Pfam" id="PF07588">
    <property type="entry name" value="DUF1554"/>
    <property type="match status" value="2"/>
</dbReference>
<dbReference type="InterPro" id="IPR016186">
    <property type="entry name" value="C-type_lectin-like/link_sf"/>
</dbReference>
<dbReference type="PROSITE" id="PS51257">
    <property type="entry name" value="PROKAR_LIPOPROTEIN"/>
    <property type="match status" value="1"/>
</dbReference>
<dbReference type="InterPro" id="IPR011448">
    <property type="entry name" value="DUF1554"/>
</dbReference>
<reference evidence="3 4" key="1">
    <citation type="journal article" date="2015" name="Genome Announc.">
        <title>Whole-Genome Sequence of Leptospira interrogans Serovar Hardjo Subtype Hardjoprajitno Strain Norma, Isolated from Cattle in a Leptospirosis Outbreak in Brazil.</title>
        <authorList>
            <person name="Cosate M.R."/>
            <person name="Soares S.C."/>
            <person name="Mendes T.A."/>
            <person name="Raittz R.T."/>
            <person name="Moreira E.C."/>
            <person name="Leite R."/>
            <person name="Fernandes G.R."/>
            <person name="Haddad J.P."/>
            <person name="Ortega J.M."/>
        </authorList>
    </citation>
    <scope>NUCLEOTIDE SEQUENCE [LARGE SCALE GENOMIC DNA]</scope>
    <source>
        <strain evidence="3 4">Norma</strain>
    </source>
</reference>
<dbReference type="InterPro" id="IPR016187">
    <property type="entry name" value="CTDL_fold"/>
</dbReference>
<gene>
    <name evidence="3" type="ORF">G436_4170</name>
</gene>
<keyword evidence="1" id="KW-0732">Signal</keyword>
<dbReference type="SUPFAM" id="SSF56436">
    <property type="entry name" value="C-type lectin-like"/>
    <property type="match status" value="2"/>
</dbReference>
<dbReference type="AlphaFoldDB" id="A0A0M4N8Q1"/>